<dbReference type="GO" id="GO:0046355">
    <property type="term" value="P:mannan catabolic process"/>
    <property type="evidence" value="ECO:0007669"/>
    <property type="project" value="UniProtKB-ARBA"/>
</dbReference>
<gene>
    <name evidence="12" type="ORF">EXIGLDRAFT_738560</name>
</gene>
<evidence type="ECO:0000256" key="9">
    <source>
        <dbReference type="RuleBase" id="RU361153"/>
    </source>
</evidence>
<evidence type="ECO:0000256" key="3">
    <source>
        <dbReference type="ARBA" id="ARBA00005641"/>
    </source>
</evidence>
<proteinExistence type="inferred from homology"/>
<keyword evidence="7 9" id="KW-0378">Hydrolase</keyword>
<evidence type="ECO:0000256" key="10">
    <source>
        <dbReference type="SAM" id="SignalP"/>
    </source>
</evidence>
<dbReference type="SMART" id="SM00236">
    <property type="entry name" value="fCBD"/>
    <property type="match status" value="1"/>
</dbReference>
<keyword evidence="13" id="KW-1185">Reference proteome</keyword>
<keyword evidence="5" id="KW-0964">Secreted</keyword>
<dbReference type="EMBL" id="KV425895">
    <property type="protein sequence ID" value="KZW01219.1"/>
    <property type="molecule type" value="Genomic_DNA"/>
</dbReference>
<dbReference type="InParanoid" id="A0A165NU22"/>
<evidence type="ECO:0000256" key="5">
    <source>
        <dbReference type="ARBA" id="ARBA00022525"/>
    </source>
</evidence>
<evidence type="ECO:0000313" key="13">
    <source>
        <dbReference type="Proteomes" id="UP000077266"/>
    </source>
</evidence>
<feature type="signal peptide" evidence="10">
    <location>
        <begin position="1"/>
        <end position="19"/>
    </location>
</feature>
<feature type="chain" id="PRO_5007863424" description="mannan endo-1,4-beta-mannosidase" evidence="10">
    <location>
        <begin position="20"/>
        <end position="443"/>
    </location>
</feature>
<evidence type="ECO:0000313" key="12">
    <source>
        <dbReference type="EMBL" id="KZW01219.1"/>
    </source>
</evidence>
<evidence type="ECO:0000256" key="1">
    <source>
        <dbReference type="ARBA" id="ARBA00001678"/>
    </source>
</evidence>
<dbReference type="Proteomes" id="UP000077266">
    <property type="component" value="Unassembled WGS sequence"/>
</dbReference>
<feature type="domain" description="CBM1" evidence="11">
    <location>
        <begin position="18"/>
        <end position="54"/>
    </location>
</feature>
<organism evidence="12 13">
    <name type="scientific">Exidia glandulosa HHB12029</name>
    <dbReference type="NCBI Taxonomy" id="1314781"/>
    <lineage>
        <taxon>Eukaryota</taxon>
        <taxon>Fungi</taxon>
        <taxon>Dikarya</taxon>
        <taxon>Basidiomycota</taxon>
        <taxon>Agaricomycotina</taxon>
        <taxon>Agaricomycetes</taxon>
        <taxon>Auriculariales</taxon>
        <taxon>Exidiaceae</taxon>
        <taxon>Exidia</taxon>
    </lineage>
</organism>
<dbReference type="InterPro" id="IPR017853">
    <property type="entry name" value="GH"/>
</dbReference>
<sequence length="443" mass="46697">MLKISTLVFVFACLRATSAVSVWGQCGGIGYTGSTVCDAGSVCTVQNAYYSQCLPGTATVTTTSVSTTSSATSTTSSSGSTTTAVPPTVTGFVKTSGQKFTLNGAGFVPVGTNAYWLAQVANANIDKAFADIAAAGFTTVRTWGFNEVTSPSGTYYQSWSNGVPTLNTGSTGLAKFDYVVSSAKAHGIRLIVALTNNWSDYGGMDVYVSQLNNGGTHDTFYTNAKIQTAFQNYIKGFVGRYVSEPGIMAWELANEPRCGGSSGSPSASCNSTTLFNWAKTTSAFIKSIDSNHLVAIGDEGWINSANPPSYPYQGNSIGIDFQANLAITTLDFGTFHLYPESWGQSANITGFGTQWITDHAAMQKSANKPVIIEEFGVTSNQPTVYQSWLSTVSTSGLTGELIWQAGSHFPDGTNSWDDGYAIFPDSAAYPTVTAAAKALKTRG</sequence>
<evidence type="ECO:0000256" key="7">
    <source>
        <dbReference type="ARBA" id="ARBA00022801"/>
    </source>
</evidence>
<dbReference type="InterPro" id="IPR035971">
    <property type="entry name" value="CBD_sf"/>
</dbReference>
<comment type="subcellular location">
    <subcellularLocation>
        <location evidence="2">Secreted</location>
    </subcellularLocation>
</comment>
<evidence type="ECO:0000256" key="8">
    <source>
        <dbReference type="ARBA" id="ARBA00023295"/>
    </source>
</evidence>
<comment type="catalytic activity">
    <reaction evidence="1">
        <text>Random hydrolysis of (1-&gt;4)-beta-D-mannosidic linkages in mannans, galactomannans and glucomannans.</text>
        <dbReference type="EC" id="3.2.1.78"/>
    </reaction>
</comment>
<evidence type="ECO:0000256" key="6">
    <source>
        <dbReference type="ARBA" id="ARBA00022729"/>
    </source>
</evidence>
<dbReference type="GO" id="GO:0005576">
    <property type="term" value="C:extracellular region"/>
    <property type="evidence" value="ECO:0007669"/>
    <property type="project" value="UniProtKB-SubCell"/>
</dbReference>
<dbReference type="Gene3D" id="3.20.20.80">
    <property type="entry name" value="Glycosidases"/>
    <property type="match status" value="1"/>
</dbReference>
<keyword evidence="8 9" id="KW-0326">Glycosidase</keyword>
<dbReference type="SUPFAM" id="SSF51445">
    <property type="entry name" value="(Trans)glycosidases"/>
    <property type="match status" value="1"/>
</dbReference>
<dbReference type="OrthoDB" id="406631at2759"/>
<dbReference type="AlphaFoldDB" id="A0A165NU22"/>
<accession>A0A165NU22</accession>
<keyword evidence="6 10" id="KW-0732">Signal</keyword>
<dbReference type="EC" id="3.2.1.78" evidence="4"/>
<reference evidence="12 13" key="1">
    <citation type="journal article" date="2016" name="Mol. Biol. Evol.">
        <title>Comparative Genomics of Early-Diverging Mushroom-Forming Fungi Provides Insights into the Origins of Lignocellulose Decay Capabilities.</title>
        <authorList>
            <person name="Nagy L.G."/>
            <person name="Riley R."/>
            <person name="Tritt A."/>
            <person name="Adam C."/>
            <person name="Daum C."/>
            <person name="Floudas D."/>
            <person name="Sun H."/>
            <person name="Yadav J.S."/>
            <person name="Pangilinan J."/>
            <person name="Larsson K.H."/>
            <person name="Matsuura K."/>
            <person name="Barry K."/>
            <person name="Labutti K."/>
            <person name="Kuo R."/>
            <person name="Ohm R.A."/>
            <person name="Bhattacharya S.S."/>
            <person name="Shirouzu T."/>
            <person name="Yoshinaga Y."/>
            <person name="Martin F.M."/>
            <person name="Grigoriev I.V."/>
            <person name="Hibbett D.S."/>
        </authorList>
    </citation>
    <scope>NUCLEOTIDE SEQUENCE [LARGE SCALE GENOMIC DNA]</scope>
    <source>
        <strain evidence="12 13">HHB12029</strain>
    </source>
</reference>
<dbReference type="GO" id="GO:0016985">
    <property type="term" value="F:mannan endo-1,4-beta-mannosidase activity"/>
    <property type="evidence" value="ECO:0007669"/>
    <property type="project" value="UniProtKB-EC"/>
</dbReference>
<dbReference type="PANTHER" id="PTHR31451:SF39">
    <property type="entry name" value="MANNAN ENDO-1,4-BETA-MANNOSIDASE 1"/>
    <property type="match status" value="1"/>
</dbReference>
<dbReference type="InterPro" id="IPR001547">
    <property type="entry name" value="Glyco_hydro_5"/>
</dbReference>
<dbReference type="PROSITE" id="PS51164">
    <property type="entry name" value="CBM1_2"/>
    <property type="match status" value="1"/>
</dbReference>
<dbReference type="GO" id="GO:0030248">
    <property type="term" value="F:cellulose binding"/>
    <property type="evidence" value="ECO:0007669"/>
    <property type="project" value="InterPro"/>
</dbReference>
<evidence type="ECO:0000256" key="4">
    <source>
        <dbReference type="ARBA" id="ARBA00012706"/>
    </source>
</evidence>
<dbReference type="InterPro" id="IPR000254">
    <property type="entry name" value="CBD"/>
</dbReference>
<name>A0A165NU22_EXIGL</name>
<evidence type="ECO:0000259" key="11">
    <source>
        <dbReference type="PROSITE" id="PS51164"/>
    </source>
</evidence>
<dbReference type="STRING" id="1314781.A0A165NU22"/>
<dbReference type="PANTHER" id="PTHR31451">
    <property type="match status" value="1"/>
</dbReference>
<dbReference type="SUPFAM" id="SSF57180">
    <property type="entry name" value="Cellulose-binding domain"/>
    <property type="match status" value="1"/>
</dbReference>
<evidence type="ECO:0000256" key="2">
    <source>
        <dbReference type="ARBA" id="ARBA00004613"/>
    </source>
</evidence>
<dbReference type="Pfam" id="PF00150">
    <property type="entry name" value="Cellulase"/>
    <property type="match status" value="1"/>
</dbReference>
<protein>
    <recommendedName>
        <fullName evidence="4">mannan endo-1,4-beta-mannosidase</fullName>
        <ecNumber evidence="4">3.2.1.78</ecNumber>
    </recommendedName>
</protein>
<dbReference type="InterPro" id="IPR045053">
    <property type="entry name" value="MAN-like"/>
</dbReference>
<dbReference type="PROSITE" id="PS00562">
    <property type="entry name" value="CBM1_1"/>
    <property type="match status" value="1"/>
</dbReference>
<dbReference type="Pfam" id="PF00734">
    <property type="entry name" value="CBM_1"/>
    <property type="match status" value="1"/>
</dbReference>
<comment type="similarity">
    <text evidence="3 9">Belongs to the glycosyl hydrolase 5 (cellulase A) family.</text>
</comment>